<dbReference type="EMBL" id="QXFV01000195">
    <property type="protein sequence ID" value="KAE9046186.1"/>
    <property type="molecule type" value="Genomic_DNA"/>
</dbReference>
<proteinExistence type="predicted"/>
<reference evidence="3 4" key="1">
    <citation type="submission" date="2018-09" db="EMBL/GenBank/DDBJ databases">
        <title>Genomic investigation of the strawberry pathogen Phytophthora fragariae indicates pathogenicity is determined by transcriptional variation in three key races.</title>
        <authorList>
            <person name="Adams T.M."/>
            <person name="Armitage A.D."/>
            <person name="Sobczyk M.K."/>
            <person name="Bates H.J."/>
            <person name="Dunwell J.M."/>
            <person name="Nellist C.F."/>
            <person name="Harrison R.J."/>
        </authorList>
    </citation>
    <scope>NUCLEOTIDE SEQUENCE [LARGE SCALE GENOMIC DNA]</scope>
    <source>
        <strain evidence="2 3">SCRP249</strain>
        <strain evidence="1 4">SCRP324</strain>
    </source>
</reference>
<accession>A0A6A3P0M0</accession>
<dbReference type="Proteomes" id="UP000435112">
    <property type="component" value="Unassembled WGS sequence"/>
</dbReference>
<gene>
    <name evidence="2" type="ORF">PR001_g4675</name>
    <name evidence="1" type="ORF">PR002_g7321</name>
</gene>
<sequence length="50" mass="5259">MSFLGGAGKRFPHLAVFCGTLASVFPNTATVESDFSIIVCGKKKPTSARI</sequence>
<dbReference type="AlphaFoldDB" id="A0A6A3P0M0"/>
<evidence type="ECO:0000313" key="2">
    <source>
        <dbReference type="EMBL" id="KAE9046186.1"/>
    </source>
</evidence>
<evidence type="ECO:0000313" key="3">
    <source>
        <dbReference type="Proteomes" id="UP000429607"/>
    </source>
</evidence>
<organism evidence="2 3">
    <name type="scientific">Phytophthora rubi</name>
    <dbReference type="NCBI Taxonomy" id="129364"/>
    <lineage>
        <taxon>Eukaryota</taxon>
        <taxon>Sar</taxon>
        <taxon>Stramenopiles</taxon>
        <taxon>Oomycota</taxon>
        <taxon>Peronosporomycetes</taxon>
        <taxon>Peronosporales</taxon>
        <taxon>Peronosporaceae</taxon>
        <taxon>Phytophthora</taxon>
    </lineage>
</organism>
<dbReference type="EMBL" id="QXFU01000347">
    <property type="protein sequence ID" value="KAE9035960.1"/>
    <property type="molecule type" value="Genomic_DNA"/>
</dbReference>
<dbReference type="Proteomes" id="UP000429607">
    <property type="component" value="Unassembled WGS sequence"/>
</dbReference>
<name>A0A6A3P0M0_9STRA</name>
<evidence type="ECO:0000313" key="1">
    <source>
        <dbReference type="EMBL" id="KAE9035960.1"/>
    </source>
</evidence>
<protein>
    <submittedName>
        <fullName evidence="2">Uncharacterized protein</fullName>
    </submittedName>
</protein>
<dbReference type="OrthoDB" id="112786at2759"/>
<comment type="caution">
    <text evidence="2">The sequence shown here is derived from an EMBL/GenBank/DDBJ whole genome shotgun (WGS) entry which is preliminary data.</text>
</comment>
<evidence type="ECO:0000313" key="4">
    <source>
        <dbReference type="Proteomes" id="UP000435112"/>
    </source>
</evidence>